<evidence type="ECO:0000256" key="3">
    <source>
        <dbReference type="ARBA" id="ARBA00022679"/>
    </source>
</evidence>
<dbReference type="EMBL" id="CADCUQ010000832">
    <property type="protein sequence ID" value="CAA9432867.1"/>
    <property type="molecule type" value="Genomic_DNA"/>
</dbReference>
<dbReference type="SUPFAM" id="SSF55874">
    <property type="entry name" value="ATPase domain of HSP90 chaperone/DNA topoisomerase II/histidine kinase"/>
    <property type="match status" value="1"/>
</dbReference>
<evidence type="ECO:0000256" key="5">
    <source>
        <dbReference type="ARBA" id="ARBA00023012"/>
    </source>
</evidence>
<dbReference type="Gene3D" id="3.30.565.10">
    <property type="entry name" value="Histidine kinase-like ATPase, C-terminal domain"/>
    <property type="match status" value="1"/>
</dbReference>
<keyword evidence="4 7" id="KW-0418">Kinase</keyword>
<dbReference type="AlphaFoldDB" id="A0A6J4Q7T5"/>
<dbReference type="Pfam" id="PF14361">
    <property type="entry name" value="RsbRD_N"/>
    <property type="match status" value="1"/>
</dbReference>
<dbReference type="PANTHER" id="PTHR43711:SF28">
    <property type="entry name" value="SENSOR HISTIDINE KINASE YXDK"/>
    <property type="match status" value="1"/>
</dbReference>
<sequence>MLPPKPAVDLLALRAMPAVAAALRSCVDRIIERWKDAVKQHLPDADPLTATQVRNSIPAVLEKVALALESDQPEAVVVLAEVGTAHGVVRFQEEYDINELLVEYRLLRRIVLDELHAATGGRLTFAEGLAVDMGIDTALQRGVASYVEQLAEQLKSAAAAESKYLSFLSHDLRNNLNAVTLTLQLLSMRLAAAPDFADAARDVRNLQRAVFETVDGMDRLLQAERLRKQKVALKLGPVDLRELADSVIGQARSKAEAKGLAVENAVPADARAHSDRELLTLVLQNLLGNAVKFSPRGRVRVRAEPDPSGWRVAVADDGPGIAADRVGQLFEAFSRGETHGQSGMGLGLTIASHAARLLGSELRVESEVGRGAEFSLVLAPAAPTPEEEA</sequence>
<keyword evidence="3" id="KW-0808">Transferase</keyword>
<evidence type="ECO:0000256" key="1">
    <source>
        <dbReference type="ARBA" id="ARBA00000085"/>
    </source>
</evidence>
<dbReference type="SUPFAM" id="SSF47384">
    <property type="entry name" value="Homodimeric domain of signal transducing histidine kinase"/>
    <property type="match status" value="1"/>
</dbReference>
<organism evidence="7">
    <name type="scientific">uncultured Phycisphaerae bacterium</name>
    <dbReference type="NCBI Taxonomy" id="904963"/>
    <lineage>
        <taxon>Bacteria</taxon>
        <taxon>Pseudomonadati</taxon>
        <taxon>Planctomycetota</taxon>
        <taxon>Phycisphaerae</taxon>
        <taxon>environmental samples</taxon>
    </lineage>
</organism>
<dbReference type="InterPro" id="IPR005467">
    <property type="entry name" value="His_kinase_dom"/>
</dbReference>
<evidence type="ECO:0000259" key="6">
    <source>
        <dbReference type="PROSITE" id="PS50109"/>
    </source>
</evidence>
<keyword evidence="5" id="KW-0902">Two-component regulatory system</keyword>
<dbReference type="EC" id="2.7.13.3" evidence="2"/>
<dbReference type="InterPro" id="IPR025751">
    <property type="entry name" value="RsbRD_N_dom"/>
</dbReference>
<dbReference type="InterPro" id="IPR050736">
    <property type="entry name" value="Sensor_HK_Regulatory"/>
</dbReference>
<feature type="domain" description="Histidine kinase" evidence="6">
    <location>
        <begin position="167"/>
        <end position="382"/>
    </location>
</feature>
<dbReference type="SMART" id="SM00387">
    <property type="entry name" value="HATPase_c"/>
    <property type="match status" value="1"/>
</dbReference>
<dbReference type="Pfam" id="PF02518">
    <property type="entry name" value="HATPase_c"/>
    <property type="match status" value="1"/>
</dbReference>
<dbReference type="PROSITE" id="PS50109">
    <property type="entry name" value="HIS_KIN"/>
    <property type="match status" value="1"/>
</dbReference>
<evidence type="ECO:0000256" key="2">
    <source>
        <dbReference type="ARBA" id="ARBA00012438"/>
    </source>
</evidence>
<protein>
    <recommendedName>
        <fullName evidence="2">histidine kinase</fullName>
        <ecNumber evidence="2">2.7.13.3</ecNumber>
    </recommendedName>
</protein>
<dbReference type="InterPro" id="IPR003594">
    <property type="entry name" value="HATPase_dom"/>
</dbReference>
<evidence type="ECO:0000313" key="7">
    <source>
        <dbReference type="EMBL" id="CAA9432867.1"/>
    </source>
</evidence>
<dbReference type="InterPro" id="IPR004358">
    <property type="entry name" value="Sig_transdc_His_kin-like_C"/>
</dbReference>
<dbReference type="Gene3D" id="1.10.287.130">
    <property type="match status" value="1"/>
</dbReference>
<accession>A0A6J4Q7T5</accession>
<dbReference type="GO" id="GO:0000155">
    <property type="term" value="F:phosphorelay sensor kinase activity"/>
    <property type="evidence" value="ECO:0007669"/>
    <property type="project" value="InterPro"/>
</dbReference>
<dbReference type="InterPro" id="IPR036890">
    <property type="entry name" value="HATPase_C_sf"/>
</dbReference>
<dbReference type="InterPro" id="IPR036097">
    <property type="entry name" value="HisK_dim/P_sf"/>
</dbReference>
<proteinExistence type="predicted"/>
<dbReference type="PRINTS" id="PR00344">
    <property type="entry name" value="BCTRLSENSOR"/>
</dbReference>
<name>A0A6J4Q7T5_9BACT</name>
<evidence type="ECO:0000256" key="4">
    <source>
        <dbReference type="ARBA" id="ARBA00022777"/>
    </source>
</evidence>
<gene>
    <name evidence="7" type="ORF">AVDCRST_MAG64-3648</name>
</gene>
<reference evidence="7" key="1">
    <citation type="submission" date="2020-02" db="EMBL/GenBank/DDBJ databases">
        <authorList>
            <person name="Meier V. D."/>
        </authorList>
    </citation>
    <scope>NUCLEOTIDE SEQUENCE</scope>
    <source>
        <strain evidence="7">AVDCRST_MAG64</strain>
    </source>
</reference>
<dbReference type="PANTHER" id="PTHR43711">
    <property type="entry name" value="TWO-COMPONENT HISTIDINE KINASE"/>
    <property type="match status" value="1"/>
</dbReference>
<comment type="catalytic activity">
    <reaction evidence="1">
        <text>ATP + protein L-histidine = ADP + protein N-phospho-L-histidine.</text>
        <dbReference type="EC" id="2.7.13.3"/>
    </reaction>
</comment>